<feature type="signal peptide" evidence="2">
    <location>
        <begin position="1"/>
        <end position="19"/>
    </location>
</feature>
<evidence type="ECO:0000256" key="1">
    <source>
        <dbReference type="SAM" id="Phobius"/>
    </source>
</evidence>
<comment type="caution">
    <text evidence="3">The sequence shown here is derived from an EMBL/GenBank/DDBJ whole genome shotgun (WGS) entry which is preliminary data.</text>
</comment>
<evidence type="ECO:0000313" key="3">
    <source>
        <dbReference type="EMBL" id="KAJ7620407.1"/>
    </source>
</evidence>
<keyword evidence="1" id="KW-0812">Transmembrane</keyword>
<keyword evidence="1" id="KW-1133">Transmembrane helix</keyword>
<keyword evidence="5" id="KW-1185">Reference proteome</keyword>
<keyword evidence="2" id="KW-0732">Signal</keyword>
<dbReference type="Proteomes" id="UP001221142">
    <property type="component" value="Unassembled WGS sequence"/>
</dbReference>
<feature type="chain" id="PRO_5042441840" evidence="2">
    <location>
        <begin position="20"/>
        <end position="219"/>
    </location>
</feature>
<evidence type="ECO:0000313" key="4">
    <source>
        <dbReference type="EMBL" id="KAJ7620461.1"/>
    </source>
</evidence>
<organism evidence="3 5">
    <name type="scientific">Roridomyces roridus</name>
    <dbReference type="NCBI Taxonomy" id="1738132"/>
    <lineage>
        <taxon>Eukaryota</taxon>
        <taxon>Fungi</taxon>
        <taxon>Dikarya</taxon>
        <taxon>Basidiomycota</taxon>
        <taxon>Agaricomycotina</taxon>
        <taxon>Agaricomycetes</taxon>
        <taxon>Agaricomycetidae</taxon>
        <taxon>Agaricales</taxon>
        <taxon>Marasmiineae</taxon>
        <taxon>Mycenaceae</taxon>
        <taxon>Roridomyces</taxon>
    </lineage>
</organism>
<dbReference type="Gene3D" id="2.60.120.260">
    <property type="entry name" value="Galactose-binding domain-like"/>
    <property type="match status" value="1"/>
</dbReference>
<reference evidence="3" key="1">
    <citation type="submission" date="2023-03" db="EMBL/GenBank/DDBJ databases">
        <title>Massive genome expansion in bonnet fungi (Mycena s.s.) driven by repeated elements and novel gene families across ecological guilds.</title>
        <authorList>
            <consortium name="Lawrence Berkeley National Laboratory"/>
            <person name="Harder C.B."/>
            <person name="Miyauchi S."/>
            <person name="Viragh M."/>
            <person name="Kuo A."/>
            <person name="Thoen E."/>
            <person name="Andreopoulos B."/>
            <person name="Lu D."/>
            <person name="Skrede I."/>
            <person name="Drula E."/>
            <person name="Henrissat B."/>
            <person name="Morin E."/>
            <person name="Kohler A."/>
            <person name="Barry K."/>
            <person name="LaButti K."/>
            <person name="Morin E."/>
            <person name="Salamov A."/>
            <person name="Lipzen A."/>
            <person name="Mereny Z."/>
            <person name="Hegedus B."/>
            <person name="Baldrian P."/>
            <person name="Stursova M."/>
            <person name="Weitz H."/>
            <person name="Taylor A."/>
            <person name="Grigoriev I.V."/>
            <person name="Nagy L.G."/>
            <person name="Martin F."/>
            <person name="Kauserud H."/>
        </authorList>
    </citation>
    <scope>NUCLEOTIDE SEQUENCE</scope>
    <source>
        <strain evidence="3">9284</strain>
    </source>
</reference>
<keyword evidence="1" id="KW-0472">Membrane</keyword>
<evidence type="ECO:0000256" key="2">
    <source>
        <dbReference type="SAM" id="SignalP"/>
    </source>
</evidence>
<sequence length="219" mass="23495">MQFLAALFLLLPALSLVGAASFLQNITVEDTSKDILYSGSKFQCSTDDSCGIAPALQGSFKPSTTFTNGSITFRFTGVAYYAEIVVVGSAMVQLDGVQPGTTLGGNPGVISHLISATGLKDETHTLTIHPTPGQVAIIGLESLIYTLHHGEHHHTAAIVIGGFAVVLGILLAAIYAYRRTLILRRNRRKSEILRRMDAAWNHSTLAVGEQDEKDVVFEA</sequence>
<dbReference type="AlphaFoldDB" id="A0AAD7BH26"/>
<feature type="transmembrane region" description="Helical" evidence="1">
    <location>
        <begin position="156"/>
        <end position="177"/>
    </location>
</feature>
<dbReference type="EMBL" id="JARKIF010000017">
    <property type="protein sequence ID" value="KAJ7620407.1"/>
    <property type="molecule type" value="Genomic_DNA"/>
</dbReference>
<gene>
    <name evidence="3" type="ORF">FB45DRAFT_1033081</name>
    <name evidence="4" type="ORF">FB45DRAFT_1033131</name>
</gene>
<dbReference type="EMBL" id="JARKIF010000017">
    <property type="protein sequence ID" value="KAJ7620461.1"/>
    <property type="molecule type" value="Genomic_DNA"/>
</dbReference>
<proteinExistence type="predicted"/>
<accession>A0AAD7BH26</accession>
<name>A0AAD7BH26_9AGAR</name>
<evidence type="ECO:0000313" key="5">
    <source>
        <dbReference type="Proteomes" id="UP001221142"/>
    </source>
</evidence>
<protein>
    <submittedName>
        <fullName evidence="3">Uncharacterized protein</fullName>
    </submittedName>
</protein>